<proteinExistence type="predicted"/>
<evidence type="ECO:0000256" key="1">
    <source>
        <dbReference type="SAM" id="MobiDB-lite"/>
    </source>
</evidence>
<dbReference type="AlphaFoldDB" id="A0AAD5VZD4"/>
<sequence>MAYGGASDGYRPGYHSSSPGPGPGQGPIYGGHTGSSSSPYPPPNVGPPGGGGGYFPPHQSYGGHTPSPGAGPWVPGTGTSTNPPPAVPPRPPQQHSPYGRPPTTAGGPNFPLASTSGGGSAIGFAMNAVDKFAGRKTREQIEAAGSKLFGKFK</sequence>
<reference evidence="2" key="1">
    <citation type="submission" date="2022-07" db="EMBL/GenBank/DDBJ databases">
        <title>Genome Sequence of Leucocoprinus birnbaumii.</title>
        <authorList>
            <person name="Buettner E."/>
        </authorList>
    </citation>
    <scope>NUCLEOTIDE SEQUENCE</scope>
    <source>
        <strain evidence="2">VT141</strain>
    </source>
</reference>
<protein>
    <submittedName>
        <fullName evidence="2">Uncharacterized protein</fullName>
    </submittedName>
</protein>
<dbReference type="Proteomes" id="UP001213000">
    <property type="component" value="Unassembled WGS sequence"/>
</dbReference>
<accession>A0AAD5VZD4</accession>
<dbReference type="EMBL" id="JANIEX010000157">
    <property type="protein sequence ID" value="KAJ3572087.1"/>
    <property type="molecule type" value="Genomic_DNA"/>
</dbReference>
<feature type="compositionally biased region" description="Gly residues" evidence="1">
    <location>
        <begin position="23"/>
        <end position="33"/>
    </location>
</feature>
<feature type="region of interest" description="Disordered" evidence="1">
    <location>
        <begin position="1"/>
        <end position="122"/>
    </location>
</feature>
<keyword evidence="3" id="KW-1185">Reference proteome</keyword>
<gene>
    <name evidence="2" type="ORF">NP233_g3327</name>
</gene>
<evidence type="ECO:0000313" key="3">
    <source>
        <dbReference type="Proteomes" id="UP001213000"/>
    </source>
</evidence>
<feature type="compositionally biased region" description="Pro residues" evidence="1">
    <location>
        <begin position="82"/>
        <end position="94"/>
    </location>
</feature>
<name>A0AAD5VZD4_9AGAR</name>
<organism evidence="2 3">
    <name type="scientific">Leucocoprinus birnbaumii</name>
    <dbReference type="NCBI Taxonomy" id="56174"/>
    <lineage>
        <taxon>Eukaryota</taxon>
        <taxon>Fungi</taxon>
        <taxon>Dikarya</taxon>
        <taxon>Basidiomycota</taxon>
        <taxon>Agaricomycotina</taxon>
        <taxon>Agaricomycetes</taxon>
        <taxon>Agaricomycetidae</taxon>
        <taxon>Agaricales</taxon>
        <taxon>Agaricineae</taxon>
        <taxon>Agaricaceae</taxon>
        <taxon>Leucocoprinus</taxon>
    </lineage>
</organism>
<comment type="caution">
    <text evidence="2">The sequence shown here is derived from an EMBL/GenBank/DDBJ whole genome shotgun (WGS) entry which is preliminary data.</text>
</comment>
<feature type="compositionally biased region" description="Low complexity" evidence="1">
    <location>
        <begin position="9"/>
        <end position="19"/>
    </location>
</feature>
<evidence type="ECO:0000313" key="2">
    <source>
        <dbReference type="EMBL" id="KAJ3572087.1"/>
    </source>
</evidence>